<sequence>MQNTPAAVAIAILYQHNTFLMQLRDNIPGIVYPGYWGFFGGHIEVGESPEAALRRELLEEIEYAATELSFFGHYGDQKVTRHVFHGPLTVGLEELVLHEGWDLALLTPAHILQGKHYSAKAGEERPLAPIHQRILCDFFTHLGQ</sequence>
<dbReference type="SUPFAM" id="SSF55811">
    <property type="entry name" value="Nudix"/>
    <property type="match status" value="1"/>
</dbReference>
<dbReference type="HOGENOM" id="CLU_037162_21_1_3"/>
<accession>B8HXY5</accession>
<dbReference type="AlphaFoldDB" id="B8HXY5"/>
<dbReference type="CDD" id="cd18882">
    <property type="entry name" value="NUDIX_Hydrolase"/>
    <property type="match status" value="1"/>
</dbReference>
<feature type="domain" description="Nudix hydrolase" evidence="1">
    <location>
        <begin position="3"/>
        <end position="132"/>
    </location>
</feature>
<evidence type="ECO:0000259" key="1">
    <source>
        <dbReference type="PROSITE" id="PS51462"/>
    </source>
</evidence>
<organism evidence="2">
    <name type="scientific">Cyanothece sp. (strain PCC 7425 / ATCC 29141)</name>
    <dbReference type="NCBI Taxonomy" id="395961"/>
    <lineage>
        <taxon>Bacteria</taxon>
        <taxon>Bacillati</taxon>
        <taxon>Cyanobacteriota</taxon>
        <taxon>Cyanophyceae</taxon>
        <taxon>Gomontiellales</taxon>
        <taxon>Cyanothecaceae</taxon>
        <taxon>Cyanothece</taxon>
    </lineage>
</organism>
<dbReference type="PROSITE" id="PS51462">
    <property type="entry name" value="NUDIX"/>
    <property type="match status" value="1"/>
</dbReference>
<gene>
    <name evidence="2" type="ordered locus">Cyan7425_1038</name>
</gene>
<evidence type="ECO:0000313" key="2">
    <source>
        <dbReference type="EMBL" id="ACL43424.1"/>
    </source>
</evidence>
<reference evidence="2" key="1">
    <citation type="submission" date="2009-01" db="EMBL/GenBank/DDBJ databases">
        <title>Complete sequence of chromosome Cyanothece sp. PCC 7425.</title>
        <authorList>
            <consortium name="US DOE Joint Genome Institute"/>
            <person name="Lucas S."/>
            <person name="Copeland A."/>
            <person name="Lapidus A."/>
            <person name="Glavina del Rio T."/>
            <person name="Dalin E."/>
            <person name="Tice H."/>
            <person name="Bruce D."/>
            <person name="Goodwin L."/>
            <person name="Pitluck S."/>
            <person name="Sims D."/>
            <person name="Meineke L."/>
            <person name="Brettin T."/>
            <person name="Detter J.C."/>
            <person name="Han C."/>
            <person name="Larimer F."/>
            <person name="Land M."/>
            <person name="Hauser L."/>
            <person name="Kyrpides N."/>
            <person name="Ovchinnikova G."/>
            <person name="Liberton M."/>
            <person name="Stoeckel J."/>
            <person name="Banerjee A."/>
            <person name="Singh A."/>
            <person name="Page L."/>
            <person name="Sato H."/>
            <person name="Zhao L."/>
            <person name="Sherman L."/>
            <person name="Pakrasi H."/>
            <person name="Richardson P."/>
        </authorList>
    </citation>
    <scope>NUCLEOTIDE SEQUENCE</scope>
    <source>
        <strain evidence="2">PCC 7425</strain>
    </source>
</reference>
<keyword evidence="2" id="KW-0378">Hydrolase</keyword>
<dbReference type="eggNOG" id="COG1051">
    <property type="taxonomic scope" value="Bacteria"/>
</dbReference>
<dbReference type="KEGG" id="cyn:Cyan7425_1038"/>
<dbReference type="InterPro" id="IPR015797">
    <property type="entry name" value="NUDIX_hydrolase-like_dom_sf"/>
</dbReference>
<protein>
    <submittedName>
        <fullName evidence="2">NUDIX hydrolase</fullName>
    </submittedName>
</protein>
<name>B8HXY5_CYAP4</name>
<proteinExistence type="predicted"/>
<dbReference type="EMBL" id="CP001344">
    <property type="protein sequence ID" value="ACL43424.1"/>
    <property type="molecule type" value="Genomic_DNA"/>
</dbReference>
<dbReference type="STRING" id="395961.Cyan7425_1038"/>
<dbReference type="OrthoDB" id="161692at2"/>
<dbReference type="Gene3D" id="3.90.79.10">
    <property type="entry name" value="Nucleoside Triphosphate Pyrophosphohydrolase"/>
    <property type="match status" value="1"/>
</dbReference>
<dbReference type="Pfam" id="PF00293">
    <property type="entry name" value="NUDIX"/>
    <property type="match status" value="1"/>
</dbReference>
<dbReference type="GO" id="GO:0016787">
    <property type="term" value="F:hydrolase activity"/>
    <property type="evidence" value="ECO:0007669"/>
    <property type="project" value="UniProtKB-KW"/>
</dbReference>
<dbReference type="InterPro" id="IPR000086">
    <property type="entry name" value="NUDIX_hydrolase_dom"/>
</dbReference>